<accession>A0ABV0EY13</accession>
<feature type="transmembrane region" description="Helical" evidence="1">
    <location>
        <begin position="353"/>
        <end position="376"/>
    </location>
</feature>
<dbReference type="PANTHER" id="PTHR37305:SF1">
    <property type="entry name" value="MEMBRANE PROTEIN"/>
    <property type="match status" value="1"/>
</dbReference>
<keyword evidence="1" id="KW-1133">Transmembrane helix</keyword>
<dbReference type="PANTHER" id="PTHR37305">
    <property type="entry name" value="INTEGRAL MEMBRANE PROTEIN-RELATED"/>
    <property type="match status" value="1"/>
</dbReference>
<organism evidence="2 3">
    <name type="scientific">Candidatus Enterococcus ferrettii</name>
    <dbReference type="NCBI Taxonomy" id="2815324"/>
    <lineage>
        <taxon>Bacteria</taxon>
        <taxon>Bacillati</taxon>
        <taxon>Bacillota</taxon>
        <taxon>Bacilli</taxon>
        <taxon>Lactobacillales</taxon>
        <taxon>Enterococcaceae</taxon>
        <taxon>Enterococcus</taxon>
    </lineage>
</organism>
<keyword evidence="1" id="KW-0812">Transmembrane</keyword>
<feature type="transmembrane region" description="Helical" evidence="1">
    <location>
        <begin position="296"/>
        <end position="316"/>
    </location>
</feature>
<feature type="transmembrane region" description="Helical" evidence="1">
    <location>
        <begin position="12"/>
        <end position="37"/>
    </location>
</feature>
<evidence type="ECO:0000313" key="2">
    <source>
        <dbReference type="EMBL" id="MEO1772473.1"/>
    </source>
</evidence>
<dbReference type="Pfam" id="PF12679">
    <property type="entry name" value="ABC2_membrane_2"/>
    <property type="match status" value="1"/>
</dbReference>
<dbReference type="RefSeq" id="WP_207704016.1">
    <property type="nucleotide sequence ID" value="NZ_JAFREL020000004.1"/>
</dbReference>
<evidence type="ECO:0000313" key="3">
    <source>
        <dbReference type="Proteomes" id="UP000664357"/>
    </source>
</evidence>
<reference evidence="2 3" key="1">
    <citation type="submission" date="2021-03" db="EMBL/GenBank/DDBJ databases">
        <authorList>
            <person name="Gilmore M.S."/>
            <person name="Schwartzman J."/>
            <person name="Van Tyne D."/>
            <person name="Martin M."/>
            <person name="Earl A.M."/>
            <person name="Manson A.L."/>
            <person name="Straub T."/>
            <person name="Salamzade R."/>
            <person name="Saavedra J."/>
            <person name="Lebreton F."/>
            <person name="Prichula J."/>
            <person name="Schaufler K."/>
            <person name="Gaca A."/>
            <person name="Sgardioli B."/>
            <person name="Wagenaar J."/>
            <person name="Strong T."/>
        </authorList>
    </citation>
    <scope>NUCLEOTIDE SEQUENCE [LARGE SCALE GENOMIC DNA]</scope>
    <source>
        <strain evidence="2 3">665A</strain>
    </source>
</reference>
<feature type="transmembrane region" description="Helical" evidence="1">
    <location>
        <begin position="168"/>
        <end position="190"/>
    </location>
</feature>
<evidence type="ECO:0000256" key="1">
    <source>
        <dbReference type="SAM" id="Phobius"/>
    </source>
</evidence>
<feature type="transmembrane region" description="Helical" evidence="1">
    <location>
        <begin position="211"/>
        <end position="239"/>
    </location>
</feature>
<keyword evidence="1" id="KW-0472">Membrane</keyword>
<protein>
    <recommendedName>
        <fullName evidence="4">ABC transporter permease</fullName>
    </recommendedName>
</protein>
<sequence length="385" mass="43598">MLQLIKYEIQKVLLNKAILGAFVVFLIVLGGIFQIYLVNSRMHSRLEGDISRSAAVHKNNAITAKYEGDLTRQKIHDTLVDYSEERAKNPNSDFFDMYSYYTITTFTKNSGDLFTQIYDAAQEGKVFPIKQSRIKTLDQVGFNQPENGYLQTGNFPSWSILMDALDRIFILTSLLIIFLCSTIFSSEVSGGNIGLLLSTKYGRSKSTVSKLAAAMLLSIGIFLFAQLMTIILFQIIFGFSGWNVSVQANLMWRLYDFPWFINLLQVFFLTRGVQIVSVSAIVAMTCYVSSMTKSPFSSLAISLGTFFAPELLLRVFKEGVPAKILQLFPINNYGSLKILQLIQLKEGFLFGSVLMNLIGVLIIFLLAKGIFDWLVYWRMKRYRIS</sequence>
<reference evidence="2 3" key="2">
    <citation type="submission" date="2024-02" db="EMBL/GenBank/DDBJ databases">
        <title>The Genome Sequence of Enterococcus sp. DIV0159.</title>
        <authorList>
            <person name="Earl A."/>
            <person name="Manson A."/>
            <person name="Gilmore M."/>
            <person name="Sanders J."/>
            <person name="Shea T."/>
            <person name="Howe W."/>
            <person name="Livny J."/>
            <person name="Cuomo C."/>
            <person name="Neafsey D."/>
            <person name="Birren B."/>
        </authorList>
    </citation>
    <scope>NUCLEOTIDE SEQUENCE [LARGE SCALE GENOMIC DNA]</scope>
    <source>
        <strain evidence="2 3">665A</strain>
    </source>
</reference>
<dbReference type="Proteomes" id="UP000664357">
    <property type="component" value="Unassembled WGS sequence"/>
</dbReference>
<gene>
    <name evidence="2" type="ORF">JZO67_004455</name>
</gene>
<dbReference type="EMBL" id="JAFREL020000004">
    <property type="protein sequence ID" value="MEO1772473.1"/>
    <property type="molecule type" value="Genomic_DNA"/>
</dbReference>
<keyword evidence="3" id="KW-1185">Reference proteome</keyword>
<proteinExistence type="predicted"/>
<comment type="caution">
    <text evidence="2">The sequence shown here is derived from an EMBL/GenBank/DDBJ whole genome shotgun (WGS) entry which is preliminary data.</text>
</comment>
<evidence type="ECO:0008006" key="4">
    <source>
        <dbReference type="Google" id="ProtNLM"/>
    </source>
</evidence>
<feature type="transmembrane region" description="Helical" evidence="1">
    <location>
        <begin position="259"/>
        <end position="284"/>
    </location>
</feature>
<name>A0ABV0EY13_9ENTE</name>